<keyword evidence="5 8" id="KW-0378">Hydrolase</keyword>
<comment type="function">
    <text evidence="8">Catalyzes the deamination of adenosine to inosine at the wobble position 34 of tRNA(Arg2).</text>
</comment>
<evidence type="ECO:0000256" key="7">
    <source>
        <dbReference type="ARBA" id="ARBA00048045"/>
    </source>
</evidence>
<evidence type="ECO:0000256" key="8">
    <source>
        <dbReference type="HAMAP-Rule" id="MF_00972"/>
    </source>
</evidence>
<keyword evidence="6 8" id="KW-0862">Zinc</keyword>
<evidence type="ECO:0000256" key="4">
    <source>
        <dbReference type="ARBA" id="ARBA00022723"/>
    </source>
</evidence>
<dbReference type="GO" id="GO:0008270">
    <property type="term" value="F:zinc ion binding"/>
    <property type="evidence" value="ECO:0007669"/>
    <property type="project" value="UniProtKB-UniRule"/>
</dbReference>
<dbReference type="InterPro" id="IPR016193">
    <property type="entry name" value="Cytidine_deaminase-like"/>
</dbReference>
<organism evidence="10 11">
    <name type="scientific">Enterococcus aquimarinus</name>
    <dbReference type="NCBI Taxonomy" id="328396"/>
    <lineage>
        <taxon>Bacteria</taxon>
        <taxon>Bacillati</taxon>
        <taxon>Bacillota</taxon>
        <taxon>Bacilli</taxon>
        <taxon>Lactobacillales</taxon>
        <taxon>Enterococcaceae</taxon>
        <taxon>Enterococcus</taxon>
    </lineage>
</organism>
<dbReference type="SUPFAM" id="SSF53927">
    <property type="entry name" value="Cytidine deaminase-like"/>
    <property type="match status" value="1"/>
</dbReference>
<dbReference type="PROSITE" id="PS00903">
    <property type="entry name" value="CYT_DCMP_DEAMINASES_1"/>
    <property type="match status" value="1"/>
</dbReference>
<feature type="domain" description="CMP/dCMP-type deaminase" evidence="9">
    <location>
        <begin position="10"/>
        <end position="121"/>
    </location>
</feature>
<dbReference type="RefSeq" id="WP_071874795.1">
    <property type="nucleotide sequence ID" value="NZ_JBHSHF010000023.1"/>
</dbReference>
<dbReference type="GO" id="GO:0052717">
    <property type="term" value="F:tRNA-specific adenosine-34 deaminase activity"/>
    <property type="evidence" value="ECO:0007669"/>
    <property type="project" value="UniProtKB-UniRule"/>
</dbReference>
<dbReference type="PANTHER" id="PTHR11079:SF202">
    <property type="entry name" value="TRNA-SPECIFIC ADENOSINE DEAMINASE"/>
    <property type="match status" value="1"/>
</dbReference>
<name>A0A1L8QSS9_9ENTE</name>
<dbReference type="InterPro" id="IPR028883">
    <property type="entry name" value="tRNA_aden_deaminase"/>
</dbReference>
<dbReference type="Gene3D" id="3.40.140.10">
    <property type="entry name" value="Cytidine Deaminase, domain 2"/>
    <property type="match status" value="1"/>
</dbReference>
<keyword evidence="11" id="KW-1185">Reference proteome</keyword>
<reference evidence="10 11" key="1">
    <citation type="submission" date="2014-12" db="EMBL/GenBank/DDBJ databases">
        <title>Draft genome sequences of 29 type strains of Enterococci.</title>
        <authorList>
            <person name="Zhong Z."/>
            <person name="Sun Z."/>
            <person name="Liu W."/>
            <person name="Zhang W."/>
            <person name="Zhang H."/>
        </authorList>
    </citation>
    <scope>NUCLEOTIDE SEQUENCE [LARGE SCALE GENOMIC DNA]</scope>
    <source>
        <strain evidence="10 11">DSM 17690</strain>
    </source>
</reference>
<evidence type="ECO:0000313" key="10">
    <source>
        <dbReference type="EMBL" id="OJG10578.1"/>
    </source>
</evidence>
<dbReference type="InterPro" id="IPR016192">
    <property type="entry name" value="APOBEC/CMP_deaminase_Zn-bd"/>
</dbReference>
<evidence type="ECO:0000256" key="3">
    <source>
        <dbReference type="ARBA" id="ARBA00022694"/>
    </source>
</evidence>
<sequence length="174" mass="20082">MEKKSTLTNEEKETFMRAAIEEAKKAQALDEVPIGAVVVWNKKIIGRGYNLRETTQDATTHAEMMAIQEACRQVNNFRLEEAQLFVTLEPCPMCSGAILLSRIEEVYFGAYDPKAGAAGSLMNLLEDQRFNHWCYLESRILQEECGQLLTTFFRELRQRKKEEKAKRKENNKKD</sequence>
<comment type="subunit">
    <text evidence="2 8">Homodimer.</text>
</comment>
<feature type="binding site" evidence="8">
    <location>
        <position position="61"/>
    </location>
    <ligand>
        <name>Zn(2+)</name>
        <dbReference type="ChEBI" id="CHEBI:29105"/>
        <note>catalytic</note>
    </ligand>
</feature>
<keyword evidence="3 8" id="KW-0819">tRNA processing</keyword>
<evidence type="ECO:0000256" key="5">
    <source>
        <dbReference type="ARBA" id="ARBA00022801"/>
    </source>
</evidence>
<dbReference type="Pfam" id="PF00383">
    <property type="entry name" value="dCMP_cyt_deam_1"/>
    <property type="match status" value="1"/>
</dbReference>
<feature type="active site" description="Proton donor" evidence="8">
    <location>
        <position position="63"/>
    </location>
</feature>
<dbReference type="AlphaFoldDB" id="A0A1L8QSS9"/>
<dbReference type="PANTHER" id="PTHR11079">
    <property type="entry name" value="CYTOSINE DEAMINASE FAMILY MEMBER"/>
    <property type="match status" value="1"/>
</dbReference>
<dbReference type="EMBL" id="JXKD01000007">
    <property type="protein sequence ID" value="OJG10578.1"/>
    <property type="molecule type" value="Genomic_DNA"/>
</dbReference>
<comment type="caution">
    <text evidence="10">The sequence shown here is derived from an EMBL/GenBank/DDBJ whole genome shotgun (WGS) entry which is preliminary data.</text>
</comment>
<dbReference type="GO" id="GO:0002100">
    <property type="term" value="P:tRNA wobble adenosine to inosine editing"/>
    <property type="evidence" value="ECO:0007669"/>
    <property type="project" value="UniProtKB-UniRule"/>
</dbReference>
<evidence type="ECO:0000256" key="6">
    <source>
        <dbReference type="ARBA" id="ARBA00022833"/>
    </source>
</evidence>
<dbReference type="FunFam" id="3.40.140.10:FF:000005">
    <property type="entry name" value="tRNA-specific adenosine deaminase"/>
    <property type="match status" value="1"/>
</dbReference>
<evidence type="ECO:0000256" key="1">
    <source>
        <dbReference type="ARBA" id="ARBA00010669"/>
    </source>
</evidence>
<protein>
    <recommendedName>
        <fullName evidence="8">tRNA-specific adenosine deaminase</fullName>
        <ecNumber evidence="8">3.5.4.33</ecNumber>
    </recommendedName>
</protein>
<evidence type="ECO:0000259" key="9">
    <source>
        <dbReference type="PROSITE" id="PS51747"/>
    </source>
</evidence>
<dbReference type="HAMAP" id="MF_00972">
    <property type="entry name" value="tRNA_aden_deaminase"/>
    <property type="match status" value="1"/>
</dbReference>
<comment type="similarity">
    <text evidence="1">Belongs to the cytidine and deoxycytidylate deaminase family. ADAT2 subfamily.</text>
</comment>
<dbReference type="STRING" id="328396.RU93_GL002094"/>
<dbReference type="OrthoDB" id="9802676at2"/>
<gene>
    <name evidence="8" type="primary">tadA</name>
    <name evidence="10" type="ORF">RU93_GL002094</name>
</gene>
<comment type="catalytic activity">
    <reaction evidence="7 8">
        <text>adenosine(34) in tRNA + H2O + H(+) = inosine(34) in tRNA + NH4(+)</text>
        <dbReference type="Rhea" id="RHEA:43168"/>
        <dbReference type="Rhea" id="RHEA-COMP:10373"/>
        <dbReference type="Rhea" id="RHEA-COMP:10374"/>
        <dbReference type="ChEBI" id="CHEBI:15377"/>
        <dbReference type="ChEBI" id="CHEBI:15378"/>
        <dbReference type="ChEBI" id="CHEBI:28938"/>
        <dbReference type="ChEBI" id="CHEBI:74411"/>
        <dbReference type="ChEBI" id="CHEBI:82852"/>
        <dbReference type="EC" id="3.5.4.33"/>
    </reaction>
</comment>
<dbReference type="EC" id="3.5.4.33" evidence="8"/>
<evidence type="ECO:0000313" key="11">
    <source>
        <dbReference type="Proteomes" id="UP000182149"/>
    </source>
</evidence>
<accession>A0A1L8QSS9</accession>
<dbReference type="Proteomes" id="UP000182149">
    <property type="component" value="Unassembled WGS sequence"/>
</dbReference>
<feature type="binding site" evidence="8">
    <location>
        <position position="94"/>
    </location>
    <ligand>
        <name>Zn(2+)</name>
        <dbReference type="ChEBI" id="CHEBI:29105"/>
        <note>catalytic</note>
    </ligand>
</feature>
<dbReference type="InterPro" id="IPR002125">
    <property type="entry name" value="CMP_dCMP_dom"/>
</dbReference>
<feature type="binding site" evidence="8">
    <location>
        <position position="91"/>
    </location>
    <ligand>
        <name>Zn(2+)</name>
        <dbReference type="ChEBI" id="CHEBI:29105"/>
        <note>catalytic</note>
    </ligand>
</feature>
<dbReference type="CDD" id="cd01285">
    <property type="entry name" value="nucleoside_deaminase"/>
    <property type="match status" value="1"/>
</dbReference>
<dbReference type="PROSITE" id="PS51747">
    <property type="entry name" value="CYT_DCMP_DEAMINASES_2"/>
    <property type="match status" value="1"/>
</dbReference>
<evidence type="ECO:0000256" key="2">
    <source>
        <dbReference type="ARBA" id="ARBA00011738"/>
    </source>
</evidence>
<keyword evidence="4 8" id="KW-0479">Metal-binding</keyword>
<proteinExistence type="inferred from homology"/>
<comment type="cofactor">
    <cofactor evidence="8">
        <name>Zn(2+)</name>
        <dbReference type="ChEBI" id="CHEBI:29105"/>
    </cofactor>
    <text evidence="8">Binds 1 zinc ion per subunit.</text>
</comment>
<dbReference type="NCBIfam" id="NF008113">
    <property type="entry name" value="PRK10860.1"/>
    <property type="match status" value="1"/>
</dbReference>